<dbReference type="EMBL" id="AEAI01003608">
    <property type="protein sequence ID" value="EGH48900.1"/>
    <property type="molecule type" value="Genomic_DNA"/>
</dbReference>
<dbReference type="InterPro" id="IPR032466">
    <property type="entry name" value="Metal_Hydrolase"/>
</dbReference>
<dbReference type="HOGENOM" id="CLU_2746228_0_0_6"/>
<feature type="domain" description="Amidohydrolase-related" evidence="1">
    <location>
        <begin position="1"/>
        <end position="71"/>
    </location>
</feature>
<dbReference type="Gene3D" id="3.20.20.140">
    <property type="entry name" value="Metal-dependent hydrolases"/>
    <property type="match status" value="1"/>
</dbReference>
<gene>
    <name evidence="2" type="ORF">PSYPI_43821</name>
</gene>
<feature type="non-terminal residue" evidence="2">
    <location>
        <position position="71"/>
    </location>
</feature>
<sequence length="71" mass="7429">MLAAGAPLGLGVDGSASNDASNMILETRQALYLQRLRYDAEKITPQLVLGWATKGSAQLLGRTDLGELAVG</sequence>
<dbReference type="Pfam" id="PF01979">
    <property type="entry name" value="Amidohydro_1"/>
    <property type="match status" value="1"/>
</dbReference>
<name>F3GP97_PSESJ</name>
<organism evidence="2 3">
    <name type="scientific">Pseudomonas syringae pv. pisi str. 1704B</name>
    <dbReference type="NCBI Taxonomy" id="629263"/>
    <lineage>
        <taxon>Bacteria</taxon>
        <taxon>Pseudomonadati</taxon>
        <taxon>Pseudomonadota</taxon>
        <taxon>Gammaproteobacteria</taxon>
        <taxon>Pseudomonadales</taxon>
        <taxon>Pseudomonadaceae</taxon>
        <taxon>Pseudomonas</taxon>
        <taxon>Pseudomonas syringae</taxon>
    </lineage>
</organism>
<protein>
    <submittedName>
        <fullName evidence="2">Hydroxydechloroatrazine ethylaminohydrolase</fullName>
        <ecNumber evidence="2">3.5.99.3</ecNumber>
    </submittedName>
</protein>
<dbReference type="Proteomes" id="UP000004986">
    <property type="component" value="Unassembled WGS sequence"/>
</dbReference>
<proteinExistence type="predicted"/>
<keyword evidence="2" id="KW-0378">Hydrolase</keyword>
<evidence type="ECO:0000313" key="3">
    <source>
        <dbReference type="Proteomes" id="UP000004986"/>
    </source>
</evidence>
<comment type="caution">
    <text evidence="2">The sequence shown here is derived from an EMBL/GenBank/DDBJ whole genome shotgun (WGS) entry which is preliminary data.</text>
</comment>
<dbReference type="InterPro" id="IPR006680">
    <property type="entry name" value="Amidohydro-rel"/>
</dbReference>
<dbReference type="AlphaFoldDB" id="F3GP97"/>
<keyword evidence="3" id="KW-1185">Reference proteome</keyword>
<dbReference type="GO" id="GO:0016787">
    <property type="term" value="F:hydrolase activity"/>
    <property type="evidence" value="ECO:0007669"/>
    <property type="project" value="UniProtKB-KW"/>
</dbReference>
<dbReference type="SUPFAM" id="SSF51556">
    <property type="entry name" value="Metallo-dependent hydrolases"/>
    <property type="match status" value="1"/>
</dbReference>
<evidence type="ECO:0000259" key="1">
    <source>
        <dbReference type="Pfam" id="PF01979"/>
    </source>
</evidence>
<dbReference type="EC" id="3.5.99.3" evidence="2"/>
<reference evidence="2 3" key="1">
    <citation type="journal article" date="2011" name="PLoS Pathog.">
        <title>Dynamic evolution of pathogenicity revealed by sequencing and comparative genomics of 19 Pseudomonas syringae isolates.</title>
        <authorList>
            <person name="Baltrus D.A."/>
            <person name="Nishimura M.T."/>
            <person name="Romanchuk A."/>
            <person name="Chang J.H."/>
            <person name="Mukhtar M.S."/>
            <person name="Cherkis K."/>
            <person name="Roach J."/>
            <person name="Grant S.R."/>
            <person name="Jones C.D."/>
            <person name="Dangl J.L."/>
        </authorList>
    </citation>
    <scope>NUCLEOTIDE SEQUENCE [LARGE SCALE GENOMIC DNA]</scope>
    <source>
        <strain evidence="2 3">1704B</strain>
    </source>
</reference>
<evidence type="ECO:0000313" key="2">
    <source>
        <dbReference type="EMBL" id="EGH48900.1"/>
    </source>
</evidence>
<accession>F3GP97</accession>